<dbReference type="GO" id="GO:0046872">
    <property type="term" value="F:metal ion binding"/>
    <property type="evidence" value="ECO:0007669"/>
    <property type="project" value="InterPro"/>
</dbReference>
<gene>
    <name evidence="1" type="ORF">PROAA_30007</name>
</gene>
<organism evidence="1 2">
    <name type="scientific">Candidatus Propionivibrio aalborgensis</name>
    <dbReference type="NCBI Taxonomy" id="1860101"/>
    <lineage>
        <taxon>Bacteria</taxon>
        <taxon>Pseudomonadati</taxon>
        <taxon>Pseudomonadota</taxon>
        <taxon>Betaproteobacteria</taxon>
        <taxon>Rhodocyclales</taxon>
        <taxon>Rhodocyclaceae</taxon>
        <taxon>Propionivibrio</taxon>
    </lineage>
</organism>
<dbReference type="AlphaFoldDB" id="A0A1A8XVE7"/>
<dbReference type="InterPro" id="IPR036724">
    <property type="entry name" value="Cobalamin-bd_sf"/>
</dbReference>
<dbReference type="Gene3D" id="3.40.50.280">
    <property type="entry name" value="Cobalamin-binding domain"/>
    <property type="match status" value="1"/>
</dbReference>
<evidence type="ECO:0000313" key="2">
    <source>
        <dbReference type="Proteomes" id="UP000199600"/>
    </source>
</evidence>
<dbReference type="EMBL" id="FLQY01000223">
    <property type="protein sequence ID" value="SBT08994.1"/>
    <property type="molecule type" value="Genomic_DNA"/>
</dbReference>
<protein>
    <submittedName>
        <fullName evidence="1">Uncharacterized protein</fullName>
    </submittedName>
</protein>
<dbReference type="GO" id="GO:0031419">
    <property type="term" value="F:cobalamin binding"/>
    <property type="evidence" value="ECO:0007669"/>
    <property type="project" value="InterPro"/>
</dbReference>
<sequence>MQNKRPDRLYSAPTGFIYCNHLLRSAIHGLGGRGARPQILLTTVKDEEHMLGLLMVEALLAASGAWCLSLGAQTPIADIVGAARGTTIDIVAVSSSGAYPARSESQSALKNYLTVFIKLSKLRLSQGGVALRRGVVNTEILVVEGFPGAPGACR</sequence>
<accession>A0A1A8XVE7</accession>
<name>A0A1A8XVE7_9RHOO</name>
<evidence type="ECO:0000313" key="1">
    <source>
        <dbReference type="EMBL" id="SBT08994.1"/>
    </source>
</evidence>
<dbReference type="Proteomes" id="UP000199600">
    <property type="component" value="Unassembled WGS sequence"/>
</dbReference>
<dbReference type="SUPFAM" id="SSF52242">
    <property type="entry name" value="Cobalamin (vitamin B12)-binding domain"/>
    <property type="match status" value="1"/>
</dbReference>
<keyword evidence="2" id="KW-1185">Reference proteome</keyword>
<reference evidence="1 2" key="1">
    <citation type="submission" date="2016-06" db="EMBL/GenBank/DDBJ databases">
        <authorList>
            <person name="Kjaerup R.B."/>
            <person name="Dalgaard T.S."/>
            <person name="Juul-Madsen H.R."/>
        </authorList>
    </citation>
    <scope>NUCLEOTIDE SEQUENCE [LARGE SCALE GENOMIC DNA]</scope>
    <source>
        <strain evidence="1">2</strain>
    </source>
</reference>
<proteinExistence type="predicted"/>
<dbReference type="RefSeq" id="WP_186411439.1">
    <property type="nucleotide sequence ID" value="NZ_FLQY01000223.1"/>
</dbReference>